<dbReference type="PANTHER" id="PTHR46148:SF60">
    <property type="entry name" value="CHROMO DOMAIN-CONTAINING PROTEIN"/>
    <property type="match status" value="1"/>
</dbReference>
<proteinExistence type="predicted"/>
<dbReference type="AlphaFoldDB" id="A0A9D5BHA4"/>
<organism evidence="2 3">
    <name type="scientific">Pisum sativum</name>
    <name type="common">Garden pea</name>
    <name type="synonym">Lathyrus oleraceus</name>
    <dbReference type="NCBI Taxonomy" id="3888"/>
    <lineage>
        <taxon>Eukaryota</taxon>
        <taxon>Viridiplantae</taxon>
        <taxon>Streptophyta</taxon>
        <taxon>Embryophyta</taxon>
        <taxon>Tracheophyta</taxon>
        <taxon>Spermatophyta</taxon>
        <taxon>Magnoliopsida</taxon>
        <taxon>eudicotyledons</taxon>
        <taxon>Gunneridae</taxon>
        <taxon>Pentapetalae</taxon>
        <taxon>rosids</taxon>
        <taxon>fabids</taxon>
        <taxon>Fabales</taxon>
        <taxon>Fabaceae</taxon>
        <taxon>Papilionoideae</taxon>
        <taxon>50 kb inversion clade</taxon>
        <taxon>NPAAA clade</taxon>
        <taxon>Hologalegina</taxon>
        <taxon>IRL clade</taxon>
        <taxon>Fabeae</taxon>
        <taxon>Lathyrus</taxon>
    </lineage>
</organism>
<protein>
    <recommendedName>
        <fullName evidence="1">Tf2-1-like SH3-like domain-containing protein</fullName>
    </recommendedName>
</protein>
<evidence type="ECO:0000313" key="2">
    <source>
        <dbReference type="EMBL" id="KAI5443633.1"/>
    </source>
</evidence>
<gene>
    <name evidence="2" type="ORF">KIW84_012324</name>
</gene>
<sequence>MAPFEALYGRRCRTPLCWYESGESAVFGPEIVQQTTEKIKMIQEKMRIAQSRQKSYHDKRRKSLEFQEGDHVFLRVTPITGVGRALKSKKLTPRFIGPYQILERIGEVAYRIALPPSLANLHEVFHVSQLRRYIHDPSHVVQVDDVQVRDNLTVETSPMRIEDRELKQLRGKEIALVKVAWGGPAEISKKVPFGKKSYFHVKREKRQKREKGQRARGRRLKEGKAWSSKIAGFTQVELDRSRSSKSHCRSGNSGFWSYAYGTRQYAYDMAGMGNTRMDLVRNGQYAYGHRQYAYGQTCGFSELWLCSFWLLG</sequence>
<dbReference type="Gramene" id="Psat01G0232400-T1">
    <property type="protein sequence ID" value="KAI5443633.1"/>
    <property type="gene ID" value="KIW84_012324"/>
</dbReference>
<keyword evidence="3" id="KW-1185">Reference proteome</keyword>
<dbReference type="InterPro" id="IPR056924">
    <property type="entry name" value="SH3_Tf2-1"/>
</dbReference>
<dbReference type="Proteomes" id="UP001058974">
    <property type="component" value="Chromosome 1"/>
</dbReference>
<evidence type="ECO:0000313" key="3">
    <source>
        <dbReference type="Proteomes" id="UP001058974"/>
    </source>
</evidence>
<accession>A0A9D5BHA4</accession>
<feature type="domain" description="Tf2-1-like SH3-like" evidence="1">
    <location>
        <begin position="69"/>
        <end position="133"/>
    </location>
</feature>
<dbReference type="PANTHER" id="PTHR46148">
    <property type="entry name" value="CHROMO DOMAIN-CONTAINING PROTEIN"/>
    <property type="match status" value="1"/>
</dbReference>
<evidence type="ECO:0000259" key="1">
    <source>
        <dbReference type="Pfam" id="PF24626"/>
    </source>
</evidence>
<comment type="caution">
    <text evidence="2">The sequence shown here is derived from an EMBL/GenBank/DDBJ whole genome shotgun (WGS) entry which is preliminary data.</text>
</comment>
<name>A0A9D5BHA4_PEA</name>
<dbReference type="Pfam" id="PF24626">
    <property type="entry name" value="SH3_Tf2-1"/>
    <property type="match status" value="1"/>
</dbReference>
<reference evidence="2 3" key="1">
    <citation type="journal article" date="2022" name="Nat. Genet.">
        <title>Improved pea reference genome and pan-genome highlight genomic features and evolutionary characteristics.</title>
        <authorList>
            <person name="Yang T."/>
            <person name="Liu R."/>
            <person name="Luo Y."/>
            <person name="Hu S."/>
            <person name="Wang D."/>
            <person name="Wang C."/>
            <person name="Pandey M.K."/>
            <person name="Ge S."/>
            <person name="Xu Q."/>
            <person name="Li N."/>
            <person name="Li G."/>
            <person name="Huang Y."/>
            <person name="Saxena R.K."/>
            <person name="Ji Y."/>
            <person name="Li M."/>
            <person name="Yan X."/>
            <person name="He Y."/>
            <person name="Liu Y."/>
            <person name="Wang X."/>
            <person name="Xiang C."/>
            <person name="Varshney R.K."/>
            <person name="Ding H."/>
            <person name="Gao S."/>
            <person name="Zong X."/>
        </authorList>
    </citation>
    <scope>NUCLEOTIDE SEQUENCE [LARGE SCALE GENOMIC DNA]</scope>
    <source>
        <strain evidence="2 3">cv. Zhongwan 6</strain>
    </source>
</reference>
<dbReference type="EMBL" id="JAMSHJ010000001">
    <property type="protein sequence ID" value="KAI5443633.1"/>
    <property type="molecule type" value="Genomic_DNA"/>
</dbReference>